<comment type="caution">
    <text evidence="5">The sequence shown here is derived from an EMBL/GenBank/DDBJ whole genome shotgun (WGS) entry which is preliminary data.</text>
</comment>
<dbReference type="GO" id="GO:0052621">
    <property type="term" value="F:diguanylate cyclase activity"/>
    <property type="evidence" value="ECO:0007669"/>
    <property type="project" value="UniProtKB-EC"/>
</dbReference>
<dbReference type="SMART" id="SM00267">
    <property type="entry name" value="GGDEF"/>
    <property type="match status" value="1"/>
</dbReference>
<feature type="domain" description="GGDEF" evidence="4">
    <location>
        <begin position="1"/>
        <end position="103"/>
    </location>
</feature>
<dbReference type="NCBIfam" id="TIGR00254">
    <property type="entry name" value="GGDEF"/>
    <property type="match status" value="1"/>
</dbReference>
<dbReference type="GO" id="GO:0005886">
    <property type="term" value="C:plasma membrane"/>
    <property type="evidence" value="ECO:0007669"/>
    <property type="project" value="TreeGrafter"/>
</dbReference>
<evidence type="ECO:0000256" key="1">
    <source>
        <dbReference type="ARBA" id="ARBA00012528"/>
    </source>
</evidence>
<sequence>QFAQCLVRNCREDDIVARFGGEEFIILLRAETEPEALATAERLRSWVAAREFVLDGHVVHITASFGVARAEDAASIDRALHASDLALYRAKEAGRNQVCAYDAEIDGVAGVSGPPGGIAPRLSGPSESKAPGRRLGDQSGDLPGSAAAAR</sequence>
<comment type="catalytic activity">
    <reaction evidence="2">
        <text>2 GTP = 3',3'-c-di-GMP + 2 diphosphate</text>
        <dbReference type="Rhea" id="RHEA:24898"/>
        <dbReference type="ChEBI" id="CHEBI:33019"/>
        <dbReference type="ChEBI" id="CHEBI:37565"/>
        <dbReference type="ChEBI" id="CHEBI:58805"/>
        <dbReference type="EC" id="2.7.7.65"/>
    </reaction>
</comment>
<reference evidence="5 6" key="1">
    <citation type="journal article" date="2018" name="Nat. Biotechnol.">
        <title>A standardized bacterial taxonomy based on genome phylogeny substantially revises the tree of life.</title>
        <authorList>
            <person name="Parks D.H."/>
            <person name="Chuvochina M."/>
            <person name="Waite D.W."/>
            <person name="Rinke C."/>
            <person name="Skarshewski A."/>
            <person name="Chaumeil P.A."/>
            <person name="Hugenholtz P."/>
        </authorList>
    </citation>
    <scope>NUCLEOTIDE SEQUENCE [LARGE SCALE GENOMIC DNA]</scope>
    <source>
        <strain evidence="5">UBA9169</strain>
    </source>
</reference>
<dbReference type="Pfam" id="PF00990">
    <property type="entry name" value="GGDEF"/>
    <property type="match status" value="1"/>
</dbReference>
<protein>
    <recommendedName>
        <fullName evidence="1">diguanylate cyclase</fullName>
        <ecNumber evidence="1">2.7.7.65</ecNumber>
    </recommendedName>
</protein>
<dbReference type="AlphaFoldDB" id="A0A348WCE1"/>
<dbReference type="PANTHER" id="PTHR45138">
    <property type="entry name" value="REGULATORY COMPONENTS OF SENSORY TRANSDUCTION SYSTEM"/>
    <property type="match status" value="1"/>
</dbReference>
<feature type="non-terminal residue" evidence="5">
    <location>
        <position position="1"/>
    </location>
</feature>
<dbReference type="PANTHER" id="PTHR45138:SF9">
    <property type="entry name" value="DIGUANYLATE CYCLASE DGCM-RELATED"/>
    <property type="match status" value="1"/>
</dbReference>
<dbReference type="GO" id="GO:0043709">
    <property type="term" value="P:cell adhesion involved in single-species biofilm formation"/>
    <property type="evidence" value="ECO:0007669"/>
    <property type="project" value="TreeGrafter"/>
</dbReference>
<dbReference type="SUPFAM" id="SSF55073">
    <property type="entry name" value="Nucleotide cyclase"/>
    <property type="match status" value="1"/>
</dbReference>
<dbReference type="Proteomes" id="UP000264719">
    <property type="component" value="Unassembled WGS sequence"/>
</dbReference>
<dbReference type="CDD" id="cd01949">
    <property type="entry name" value="GGDEF"/>
    <property type="match status" value="1"/>
</dbReference>
<evidence type="ECO:0000313" key="5">
    <source>
        <dbReference type="EMBL" id="HAR52203.1"/>
    </source>
</evidence>
<gene>
    <name evidence="5" type="ORF">DCS45_10060</name>
</gene>
<dbReference type="InterPro" id="IPR050469">
    <property type="entry name" value="Diguanylate_Cyclase"/>
</dbReference>
<dbReference type="InterPro" id="IPR000160">
    <property type="entry name" value="GGDEF_dom"/>
</dbReference>
<dbReference type="PROSITE" id="PS50887">
    <property type="entry name" value="GGDEF"/>
    <property type="match status" value="1"/>
</dbReference>
<accession>A0A348WCE1</accession>
<dbReference type="EMBL" id="DMVW01000097">
    <property type="protein sequence ID" value="HAR52203.1"/>
    <property type="molecule type" value="Genomic_DNA"/>
</dbReference>
<dbReference type="InterPro" id="IPR029787">
    <property type="entry name" value="Nucleotide_cyclase"/>
</dbReference>
<evidence type="ECO:0000256" key="2">
    <source>
        <dbReference type="ARBA" id="ARBA00034247"/>
    </source>
</evidence>
<evidence type="ECO:0000259" key="4">
    <source>
        <dbReference type="PROSITE" id="PS50887"/>
    </source>
</evidence>
<dbReference type="InterPro" id="IPR043128">
    <property type="entry name" value="Rev_trsase/Diguanyl_cyclase"/>
</dbReference>
<dbReference type="Gene3D" id="3.30.70.270">
    <property type="match status" value="1"/>
</dbReference>
<dbReference type="GO" id="GO:1902201">
    <property type="term" value="P:negative regulation of bacterial-type flagellum-dependent cell motility"/>
    <property type="evidence" value="ECO:0007669"/>
    <property type="project" value="TreeGrafter"/>
</dbReference>
<evidence type="ECO:0000256" key="3">
    <source>
        <dbReference type="SAM" id="MobiDB-lite"/>
    </source>
</evidence>
<name>A0A348WCE1_9RHOB</name>
<evidence type="ECO:0000313" key="6">
    <source>
        <dbReference type="Proteomes" id="UP000264719"/>
    </source>
</evidence>
<feature type="region of interest" description="Disordered" evidence="3">
    <location>
        <begin position="111"/>
        <end position="150"/>
    </location>
</feature>
<proteinExistence type="predicted"/>
<dbReference type="EC" id="2.7.7.65" evidence="1"/>
<organism evidence="5 6">
    <name type="scientific">Roseovarius nubinhibens</name>
    <dbReference type="NCBI Taxonomy" id="314263"/>
    <lineage>
        <taxon>Bacteria</taxon>
        <taxon>Pseudomonadati</taxon>
        <taxon>Pseudomonadota</taxon>
        <taxon>Alphaproteobacteria</taxon>
        <taxon>Rhodobacterales</taxon>
        <taxon>Roseobacteraceae</taxon>
        <taxon>Roseovarius</taxon>
    </lineage>
</organism>